<dbReference type="Proteomes" id="UP001596958">
    <property type="component" value="Unassembled WGS sequence"/>
</dbReference>
<reference evidence="3" key="1">
    <citation type="journal article" date="2019" name="Int. J. Syst. Evol. Microbiol.">
        <title>The Global Catalogue of Microorganisms (GCM) 10K type strain sequencing project: providing services to taxonomists for standard genome sequencing and annotation.</title>
        <authorList>
            <consortium name="The Broad Institute Genomics Platform"/>
            <consortium name="The Broad Institute Genome Sequencing Center for Infectious Disease"/>
            <person name="Wu L."/>
            <person name="Ma J."/>
        </authorList>
    </citation>
    <scope>NUCLEOTIDE SEQUENCE [LARGE SCALE GENOMIC DNA]</scope>
    <source>
        <strain evidence="3">CCUG 63418</strain>
    </source>
</reference>
<dbReference type="EMBL" id="JBHTHU010000006">
    <property type="protein sequence ID" value="MFD0750415.1"/>
    <property type="molecule type" value="Genomic_DNA"/>
</dbReference>
<protein>
    <submittedName>
        <fullName evidence="2">Uncharacterized protein</fullName>
    </submittedName>
</protein>
<evidence type="ECO:0000313" key="2">
    <source>
        <dbReference type="EMBL" id="MFD0750415.1"/>
    </source>
</evidence>
<evidence type="ECO:0000256" key="1">
    <source>
        <dbReference type="SAM" id="Phobius"/>
    </source>
</evidence>
<comment type="caution">
    <text evidence="2">The sequence shown here is derived from an EMBL/GenBank/DDBJ whole genome shotgun (WGS) entry which is preliminary data.</text>
</comment>
<dbReference type="RefSeq" id="WP_377099671.1">
    <property type="nucleotide sequence ID" value="NZ_JBHTHU010000006.1"/>
</dbReference>
<proteinExistence type="predicted"/>
<name>A0ABW2YXR2_9SPHI</name>
<evidence type="ECO:0000313" key="3">
    <source>
        <dbReference type="Proteomes" id="UP001596958"/>
    </source>
</evidence>
<keyword evidence="1" id="KW-1133">Transmembrane helix</keyword>
<gene>
    <name evidence="2" type="ORF">ACFQZS_09700</name>
</gene>
<sequence>METAINYWWVMPILILLLILVGWIIRRNITDEKDFEKELNRSEIKRRKHIDDDGDAS</sequence>
<accession>A0ABW2YXR2</accession>
<organism evidence="2 3">
    <name type="scientific">Mucilaginibacter calamicampi</name>
    <dbReference type="NCBI Taxonomy" id="1302352"/>
    <lineage>
        <taxon>Bacteria</taxon>
        <taxon>Pseudomonadati</taxon>
        <taxon>Bacteroidota</taxon>
        <taxon>Sphingobacteriia</taxon>
        <taxon>Sphingobacteriales</taxon>
        <taxon>Sphingobacteriaceae</taxon>
        <taxon>Mucilaginibacter</taxon>
    </lineage>
</organism>
<keyword evidence="3" id="KW-1185">Reference proteome</keyword>
<feature type="transmembrane region" description="Helical" evidence="1">
    <location>
        <begin position="6"/>
        <end position="25"/>
    </location>
</feature>
<keyword evidence="1" id="KW-0812">Transmembrane</keyword>
<keyword evidence="1" id="KW-0472">Membrane</keyword>